<feature type="domain" description="DUF397" evidence="1">
    <location>
        <begin position="27"/>
        <end position="79"/>
    </location>
</feature>
<dbReference type="InterPro" id="IPR007278">
    <property type="entry name" value="DUF397"/>
</dbReference>
<sequence length="88" mass="9562">MTDLRWRTSTYGEVGRNCVGVAPVIPAWRTSTYSRNWDAQCVEVAPAAPAVRVRDTKRRAGPVVSFTASAWSGFVVGARLRPLAMPVG</sequence>
<keyword evidence="3" id="KW-1185">Reference proteome</keyword>
<evidence type="ECO:0000313" key="2">
    <source>
        <dbReference type="EMBL" id="GAA4996403.1"/>
    </source>
</evidence>
<reference evidence="3" key="1">
    <citation type="journal article" date="2019" name="Int. J. Syst. Evol. Microbiol.">
        <title>The Global Catalogue of Microorganisms (GCM) 10K type strain sequencing project: providing services to taxonomists for standard genome sequencing and annotation.</title>
        <authorList>
            <consortium name="The Broad Institute Genomics Platform"/>
            <consortium name="The Broad Institute Genome Sequencing Center for Infectious Disease"/>
            <person name="Wu L."/>
            <person name="Ma J."/>
        </authorList>
    </citation>
    <scope>NUCLEOTIDE SEQUENCE [LARGE SCALE GENOMIC DNA]</scope>
    <source>
        <strain evidence="3">JCM 17986</strain>
    </source>
</reference>
<organism evidence="2 3">
    <name type="scientific">Yinghuangia aomiensis</name>
    <dbReference type="NCBI Taxonomy" id="676205"/>
    <lineage>
        <taxon>Bacteria</taxon>
        <taxon>Bacillati</taxon>
        <taxon>Actinomycetota</taxon>
        <taxon>Actinomycetes</taxon>
        <taxon>Kitasatosporales</taxon>
        <taxon>Streptomycetaceae</taxon>
        <taxon>Yinghuangia</taxon>
    </lineage>
</organism>
<evidence type="ECO:0000313" key="3">
    <source>
        <dbReference type="Proteomes" id="UP001500466"/>
    </source>
</evidence>
<proteinExistence type="predicted"/>
<dbReference type="Proteomes" id="UP001500466">
    <property type="component" value="Unassembled WGS sequence"/>
</dbReference>
<accession>A0ABP9IEX5</accession>
<dbReference type="Pfam" id="PF04149">
    <property type="entry name" value="DUF397"/>
    <property type="match status" value="1"/>
</dbReference>
<gene>
    <name evidence="2" type="ORF">GCM10023205_82010</name>
</gene>
<dbReference type="RefSeq" id="WP_345680988.1">
    <property type="nucleotide sequence ID" value="NZ_BAABHS010000061.1"/>
</dbReference>
<comment type="caution">
    <text evidence="2">The sequence shown here is derived from an EMBL/GenBank/DDBJ whole genome shotgun (WGS) entry which is preliminary data.</text>
</comment>
<protein>
    <recommendedName>
        <fullName evidence="1">DUF397 domain-containing protein</fullName>
    </recommendedName>
</protein>
<evidence type="ECO:0000259" key="1">
    <source>
        <dbReference type="Pfam" id="PF04149"/>
    </source>
</evidence>
<dbReference type="EMBL" id="BAABHS010000061">
    <property type="protein sequence ID" value="GAA4996403.1"/>
    <property type="molecule type" value="Genomic_DNA"/>
</dbReference>
<name>A0ABP9IEX5_9ACTN</name>